<keyword evidence="2 7" id="KW-0812">Transmembrane</keyword>
<feature type="domain" description="Fatty acid hydroxylase" evidence="8">
    <location>
        <begin position="93"/>
        <end position="226"/>
    </location>
</feature>
<organism evidence="9 10">
    <name type="scientific">Aquimarina algiphila</name>
    <dbReference type="NCBI Taxonomy" id="2047982"/>
    <lineage>
        <taxon>Bacteria</taxon>
        <taxon>Pseudomonadati</taxon>
        <taxon>Bacteroidota</taxon>
        <taxon>Flavobacteriia</taxon>
        <taxon>Flavobacteriales</taxon>
        <taxon>Flavobacteriaceae</taxon>
        <taxon>Aquimarina</taxon>
    </lineage>
</organism>
<dbReference type="GO" id="GO:0050479">
    <property type="term" value="F:glyceryl-ether monooxygenase activity"/>
    <property type="evidence" value="ECO:0007669"/>
    <property type="project" value="TreeGrafter"/>
</dbReference>
<proteinExistence type="predicted"/>
<keyword evidence="3 7" id="KW-1133">Transmembrane helix</keyword>
<dbReference type="RefSeq" id="WP_109436151.1">
    <property type="nucleotide sequence ID" value="NZ_CANLFO010000003.1"/>
</dbReference>
<dbReference type="GO" id="GO:0012505">
    <property type="term" value="C:endomembrane system"/>
    <property type="evidence" value="ECO:0007669"/>
    <property type="project" value="UniProtKB-SubCell"/>
</dbReference>
<dbReference type="EMBL" id="VLNR01000085">
    <property type="protein sequence ID" value="TSE04254.1"/>
    <property type="molecule type" value="Genomic_DNA"/>
</dbReference>
<dbReference type="GO" id="GO:0016020">
    <property type="term" value="C:membrane"/>
    <property type="evidence" value="ECO:0007669"/>
    <property type="project" value="GOC"/>
</dbReference>
<evidence type="ECO:0000256" key="2">
    <source>
        <dbReference type="ARBA" id="ARBA00022692"/>
    </source>
</evidence>
<accession>A0A554VC77</accession>
<keyword evidence="6 7" id="KW-0472">Membrane</keyword>
<name>A0A554VC77_9FLAO</name>
<keyword evidence="4" id="KW-0560">Oxidoreductase</keyword>
<evidence type="ECO:0000259" key="8">
    <source>
        <dbReference type="Pfam" id="PF04116"/>
    </source>
</evidence>
<dbReference type="PANTHER" id="PTHR21624:SF1">
    <property type="entry name" value="ALKYLGLYCEROL MONOOXYGENASE"/>
    <property type="match status" value="1"/>
</dbReference>
<evidence type="ECO:0000256" key="4">
    <source>
        <dbReference type="ARBA" id="ARBA00023002"/>
    </source>
</evidence>
<dbReference type="GO" id="GO:0006643">
    <property type="term" value="P:membrane lipid metabolic process"/>
    <property type="evidence" value="ECO:0007669"/>
    <property type="project" value="TreeGrafter"/>
</dbReference>
<dbReference type="GO" id="GO:0008610">
    <property type="term" value="P:lipid biosynthetic process"/>
    <property type="evidence" value="ECO:0007669"/>
    <property type="project" value="InterPro"/>
</dbReference>
<dbReference type="OrthoDB" id="9770329at2"/>
<keyword evidence="10" id="KW-1185">Reference proteome</keyword>
<evidence type="ECO:0000256" key="1">
    <source>
        <dbReference type="ARBA" id="ARBA00004127"/>
    </source>
</evidence>
<dbReference type="AlphaFoldDB" id="A0A554VC77"/>
<gene>
    <name evidence="9" type="ORF">FOF46_27050</name>
</gene>
<evidence type="ECO:0000256" key="3">
    <source>
        <dbReference type="ARBA" id="ARBA00022989"/>
    </source>
</evidence>
<keyword evidence="5" id="KW-0443">Lipid metabolism</keyword>
<protein>
    <submittedName>
        <fullName evidence="9">Sterol desaturase family protein</fullName>
    </submittedName>
</protein>
<dbReference type="Pfam" id="PF04116">
    <property type="entry name" value="FA_hydroxylase"/>
    <property type="match status" value="1"/>
</dbReference>
<evidence type="ECO:0000256" key="7">
    <source>
        <dbReference type="SAM" id="Phobius"/>
    </source>
</evidence>
<dbReference type="InterPro" id="IPR006694">
    <property type="entry name" value="Fatty_acid_hydroxylase"/>
</dbReference>
<comment type="subcellular location">
    <subcellularLocation>
        <location evidence="1">Endomembrane system</location>
        <topology evidence="1">Multi-pass membrane protein</topology>
    </subcellularLocation>
</comment>
<dbReference type="InterPro" id="IPR051689">
    <property type="entry name" value="Sterol_desaturase/TMEM195"/>
</dbReference>
<comment type="caution">
    <text evidence="9">The sequence shown here is derived from an EMBL/GenBank/DDBJ whole genome shotgun (WGS) entry which is preliminary data.</text>
</comment>
<feature type="transmembrane region" description="Helical" evidence="7">
    <location>
        <begin position="18"/>
        <end position="41"/>
    </location>
</feature>
<evidence type="ECO:0000256" key="6">
    <source>
        <dbReference type="ARBA" id="ARBA00023136"/>
    </source>
</evidence>
<sequence>MNIEEIITLFENSEVLTYIGYFFILNITLTLFEIFLDIFTAKERRWKDTGANIIIFFLGQLLEKTILGSIGIICLLPFYHLSPFEIEMNNWTWALGILVADFTYYWMHRLEHEHRILWANHSVHHSSEDYNLSIAMRLSIVESAIEWIFLIPMILIGFNPFQAIVCLVFVAQYQTWIHTERIVKLGWLDEIFNTPSVHRVHHGSNDIYIDKNYGGILILWDKVFGTFQREEEKVVYGLTKNIHTNNPITINFIEYKNIWKDVKQCNTWKDRFRIIFGNLIWRPPYFKQSEKNNI</sequence>
<dbReference type="Proteomes" id="UP000318833">
    <property type="component" value="Unassembled WGS sequence"/>
</dbReference>
<evidence type="ECO:0000313" key="10">
    <source>
        <dbReference type="Proteomes" id="UP000318833"/>
    </source>
</evidence>
<evidence type="ECO:0000256" key="5">
    <source>
        <dbReference type="ARBA" id="ARBA00023098"/>
    </source>
</evidence>
<dbReference type="GO" id="GO:0005506">
    <property type="term" value="F:iron ion binding"/>
    <property type="evidence" value="ECO:0007669"/>
    <property type="project" value="InterPro"/>
</dbReference>
<evidence type="ECO:0000313" key="9">
    <source>
        <dbReference type="EMBL" id="TSE04254.1"/>
    </source>
</evidence>
<reference evidence="9 10" key="1">
    <citation type="submission" date="2019-07" db="EMBL/GenBank/DDBJ databases">
        <title>The draft genome sequence of Aquimarina algiphila M91.</title>
        <authorList>
            <person name="Meng X."/>
        </authorList>
    </citation>
    <scope>NUCLEOTIDE SEQUENCE [LARGE SCALE GENOMIC DNA]</scope>
    <source>
        <strain evidence="9 10">M91</strain>
    </source>
</reference>
<feature type="transmembrane region" description="Helical" evidence="7">
    <location>
        <begin position="53"/>
        <end position="79"/>
    </location>
</feature>
<dbReference type="PANTHER" id="PTHR21624">
    <property type="entry name" value="STEROL DESATURASE-RELATED PROTEIN"/>
    <property type="match status" value="1"/>
</dbReference>
<feature type="transmembrane region" description="Helical" evidence="7">
    <location>
        <begin position="147"/>
        <end position="171"/>
    </location>
</feature>